<dbReference type="EMBL" id="KZ293451">
    <property type="protein sequence ID" value="PBK64431.1"/>
    <property type="molecule type" value="Genomic_DNA"/>
</dbReference>
<name>A0A2H3B0K6_9AGAR</name>
<evidence type="ECO:0000313" key="2">
    <source>
        <dbReference type="Proteomes" id="UP000218334"/>
    </source>
</evidence>
<reference evidence="2" key="1">
    <citation type="journal article" date="2017" name="Nat. Ecol. Evol.">
        <title>Genome expansion and lineage-specific genetic innovations in the forest pathogenic fungi Armillaria.</title>
        <authorList>
            <person name="Sipos G."/>
            <person name="Prasanna A.N."/>
            <person name="Walter M.C."/>
            <person name="O'Connor E."/>
            <person name="Balint B."/>
            <person name="Krizsan K."/>
            <person name="Kiss B."/>
            <person name="Hess J."/>
            <person name="Varga T."/>
            <person name="Slot J."/>
            <person name="Riley R."/>
            <person name="Boka B."/>
            <person name="Rigling D."/>
            <person name="Barry K."/>
            <person name="Lee J."/>
            <person name="Mihaltcheva S."/>
            <person name="LaButti K."/>
            <person name="Lipzen A."/>
            <person name="Waldron R."/>
            <person name="Moloney N.M."/>
            <person name="Sperisen C."/>
            <person name="Kredics L."/>
            <person name="Vagvoelgyi C."/>
            <person name="Patrignani A."/>
            <person name="Fitzpatrick D."/>
            <person name="Nagy I."/>
            <person name="Doyle S."/>
            <person name="Anderson J.B."/>
            <person name="Grigoriev I.V."/>
            <person name="Gueldener U."/>
            <person name="Muensterkoetter M."/>
            <person name="Nagy L.G."/>
        </authorList>
    </citation>
    <scope>NUCLEOTIDE SEQUENCE [LARGE SCALE GENOMIC DNA]</scope>
    <source>
        <strain evidence="2">28-4</strain>
    </source>
</reference>
<protein>
    <submittedName>
        <fullName evidence="1">Uncharacterized protein</fullName>
    </submittedName>
</protein>
<organism evidence="1 2">
    <name type="scientific">Armillaria solidipes</name>
    <dbReference type="NCBI Taxonomy" id="1076256"/>
    <lineage>
        <taxon>Eukaryota</taxon>
        <taxon>Fungi</taxon>
        <taxon>Dikarya</taxon>
        <taxon>Basidiomycota</taxon>
        <taxon>Agaricomycotina</taxon>
        <taxon>Agaricomycetes</taxon>
        <taxon>Agaricomycetidae</taxon>
        <taxon>Agaricales</taxon>
        <taxon>Marasmiineae</taxon>
        <taxon>Physalacriaceae</taxon>
        <taxon>Armillaria</taxon>
    </lineage>
</organism>
<sequence>MFIPVSPCLLLSVTAEDSASRSLLPNAISVHVLLLPHIGPGAPPVRYMQPRVTVSTHTPTRCQATGCATFAQATYMSQMCTCLAQLAEHSVGQNSYRTKF</sequence>
<dbReference type="Proteomes" id="UP000218334">
    <property type="component" value="Unassembled WGS sequence"/>
</dbReference>
<proteinExistence type="predicted"/>
<keyword evidence="2" id="KW-1185">Reference proteome</keyword>
<accession>A0A2H3B0K6</accession>
<evidence type="ECO:0000313" key="1">
    <source>
        <dbReference type="EMBL" id="PBK64431.1"/>
    </source>
</evidence>
<gene>
    <name evidence="1" type="ORF">ARMSODRAFT_461568</name>
</gene>
<dbReference type="AlphaFoldDB" id="A0A2H3B0K6"/>